<accession>A0A934QZT4</accession>
<evidence type="ECO:0000313" key="1">
    <source>
        <dbReference type="EMBL" id="MBK1815763.1"/>
    </source>
</evidence>
<dbReference type="Proteomes" id="UP000600139">
    <property type="component" value="Unassembled WGS sequence"/>
</dbReference>
<comment type="caution">
    <text evidence="1">The sequence shown here is derived from an EMBL/GenBank/DDBJ whole genome shotgun (WGS) entry which is preliminary data.</text>
</comment>
<evidence type="ECO:0000313" key="2">
    <source>
        <dbReference type="Proteomes" id="UP000600139"/>
    </source>
</evidence>
<protein>
    <submittedName>
        <fullName evidence="1">Uncharacterized protein</fullName>
    </submittedName>
</protein>
<organism evidence="1 2">
    <name type="scientific">Luteolibacter yonseiensis</name>
    <dbReference type="NCBI Taxonomy" id="1144680"/>
    <lineage>
        <taxon>Bacteria</taxon>
        <taxon>Pseudomonadati</taxon>
        <taxon>Verrucomicrobiota</taxon>
        <taxon>Verrucomicrobiia</taxon>
        <taxon>Verrucomicrobiales</taxon>
        <taxon>Verrucomicrobiaceae</taxon>
        <taxon>Luteolibacter</taxon>
    </lineage>
</organism>
<dbReference type="AlphaFoldDB" id="A0A934QZT4"/>
<proteinExistence type="predicted"/>
<dbReference type="EMBL" id="JAENIK010000009">
    <property type="protein sequence ID" value="MBK1815763.1"/>
    <property type="molecule type" value="Genomic_DNA"/>
</dbReference>
<keyword evidence="2" id="KW-1185">Reference proteome</keyword>
<dbReference type="RefSeq" id="WP_200350720.1">
    <property type="nucleotide sequence ID" value="NZ_BAABHZ010000008.1"/>
</dbReference>
<reference evidence="1" key="1">
    <citation type="submission" date="2021-01" db="EMBL/GenBank/DDBJ databases">
        <title>Modified the classification status of verrucomicrobia.</title>
        <authorList>
            <person name="Feng X."/>
        </authorList>
    </citation>
    <scope>NUCLEOTIDE SEQUENCE</scope>
    <source>
        <strain evidence="1">JCM 18052</strain>
    </source>
</reference>
<name>A0A934QZT4_9BACT</name>
<gene>
    <name evidence="1" type="ORF">JIN84_09050</name>
</gene>
<sequence length="66" mass="7485">MSSKTIPKPWRVADLTFIEIEITHPTDRQLRVEFDCGLRLVIADERQIPLAARLIETLRAGKGGLK</sequence>